<evidence type="ECO:0000313" key="2">
    <source>
        <dbReference type="EMBL" id="KUH35222.1"/>
    </source>
</evidence>
<evidence type="ECO:0000313" key="3">
    <source>
        <dbReference type="Proteomes" id="UP000054011"/>
    </source>
</evidence>
<name>A0A100Y026_9ACTN</name>
<organism evidence="2 3">
    <name type="scientific">Streptomyces kanasensis</name>
    <dbReference type="NCBI Taxonomy" id="936756"/>
    <lineage>
        <taxon>Bacteria</taxon>
        <taxon>Bacillati</taxon>
        <taxon>Actinomycetota</taxon>
        <taxon>Actinomycetes</taxon>
        <taxon>Kitasatosporales</taxon>
        <taxon>Streptomycetaceae</taxon>
        <taxon>Streptomyces</taxon>
    </lineage>
</organism>
<keyword evidence="3" id="KW-1185">Reference proteome</keyword>
<evidence type="ECO:0000256" key="1">
    <source>
        <dbReference type="SAM" id="MobiDB-lite"/>
    </source>
</evidence>
<feature type="compositionally biased region" description="Polar residues" evidence="1">
    <location>
        <begin position="57"/>
        <end position="67"/>
    </location>
</feature>
<comment type="caution">
    <text evidence="2">The sequence shown here is derived from an EMBL/GenBank/DDBJ whole genome shotgun (WGS) entry which is preliminary data.</text>
</comment>
<dbReference type="EMBL" id="LNSV01000173">
    <property type="protein sequence ID" value="KUH35222.1"/>
    <property type="molecule type" value="Genomic_DNA"/>
</dbReference>
<reference evidence="2 3" key="1">
    <citation type="submission" date="2015-11" db="EMBL/GenBank/DDBJ databases">
        <title>Genome-wide analysis reveals the secondary metabolome in Streptomyces kanasensis ZX01.</title>
        <authorList>
            <person name="Zhang G."/>
            <person name="Han L."/>
            <person name="Feng J."/>
            <person name="Zhang X."/>
        </authorList>
    </citation>
    <scope>NUCLEOTIDE SEQUENCE [LARGE SCALE GENOMIC DNA]</scope>
    <source>
        <strain evidence="2 3">ZX01</strain>
    </source>
</reference>
<protein>
    <submittedName>
        <fullName evidence="2">Uncharacterized protein</fullName>
    </submittedName>
</protein>
<feature type="region of interest" description="Disordered" evidence="1">
    <location>
        <begin position="1"/>
        <end position="67"/>
    </location>
</feature>
<dbReference type="STRING" id="936756.ATE80_30510"/>
<dbReference type="AlphaFoldDB" id="A0A100Y026"/>
<proteinExistence type="predicted"/>
<sequence length="67" mass="6789">MPGAAAEAPQPRGDAPGGGRQAARRRLGRGGGAKYNAVSFSWRRSEADPWQPIPAGQVSSGGTALTA</sequence>
<accession>A0A100Y026</accession>
<dbReference type="Proteomes" id="UP000054011">
    <property type="component" value="Unassembled WGS sequence"/>
</dbReference>
<gene>
    <name evidence="2" type="ORF">ATE80_30510</name>
</gene>